<gene>
    <name evidence="2" type="ORF">GCM10025875_11590</name>
</gene>
<sequence length="119" mass="13346">MVSFGFKYGIPLDADHVVDVRFLSNPYWVTELRHLTGRDEAVSSYVLDLPGAAAFVERYADLVEPITAGYLAEQKPYLTIAFGCTGGKHRSVAMSERLGDILRERGFSVRNLHRDLGRE</sequence>
<proteinExistence type="predicted"/>
<reference evidence="2" key="2">
    <citation type="submission" date="2023-02" db="EMBL/GenBank/DDBJ databases">
        <authorList>
            <person name="Sun Q."/>
            <person name="Mori K."/>
        </authorList>
    </citation>
    <scope>NUCLEOTIDE SEQUENCE</scope>
    <source>
        <strain evidence="2">NBRC 112290</strain>
    </source>
</reference>
<accession>A0AA37UVJ2</accession>
<comment type="caution">
    <text evidence="2">The sequence shown here is derived from an EMBL/GenBank/DDBJ whole genome shotgun (WGS) entry which is preliminary data.</text>
</comment>
<keyword evidence="3" id="KW-1185">Reference proteome</keyword>
<dbReference type="Pfam" id="PF22740">
    <property type="entry name" value="PapZ_C"/>
    <property type="match status" value="1"/>
</dbReference>
<evidence type="ECO:0000259" key="1">
    <source>
        <dbReference type="Pfam" id="PF22740"/>
    </source>
</evidence>
<reference evidence="2" key="1">
    <citation type="journal article" date="2014" name="Int. J. Syst. Evol. Microbiol.">
        <title>Complete genome sequence of Corynebacterium casei LMG S-19264T (=DSM 44701T), isolated from a smear-ripened cheese.</title>
        <authorList>
            <consortium name="US DOE Joint Genome Institute (JGI-PGF)"/>
            <person name="Walter F."/>
            <person name="Albersmeier A."/>
            <person name="Kalinowski J."/>
            <person name="Ruckert C."/>
        </authorList>
    </citation>
    <scope>NUCLEOTIDE SEQUENCE</scope>
    <source>
        <strain evidence="2">NBRC 112290</strain>
    </source>
</reference>
<evidence type="ECO:0000313" key="3">
    <source>
        <dbReference type="Proteomes" id="UP001157161"/>
    </source>
</evidence>
<dbReference type="AlphaFoldDB" id="A0AA37UVJ2"/>
<dbReference type="GO" id="GO:0005524">
    <property type="term" value="F:ATP binding"/>
    <property type="evidence" value="ECO:0007669"/>
    <property type="project" value="InterPro"/>
</dbReference>
<dbReference type="InterPro" id="IPR053931">
    <property type="entry name" value="RapZ_C"/>
</dbReference>
<name>A0AA37UVJ2_9MICO</name>
<dbReference type="EMBL" id="BSUM01000001">
    <property type="protein sequence ID" value="GMA31167.1"/>
    <property type="molecule type" value="Genomic_DNA"/>
</dbReference>
<evidence type="ECO:0000313" key="2">
    <source>
        <dbReference type="EMBL" id="GMA31167.1"/>
    </source>
</evidence>
<dbReference type="Proteomes" id="UP001157161">
    <property type="component" value="Unassembled WGS sequence"/>
</dbReference>
<dbReference type="PANTHER" id="PTHR30448">
    <property type="entry name" value="RNASE ADAPTER PROTEIN RAPZ"/>
    <property type="match status" value="1"/>
</dbReference>
<dbReference type="InterPro" id="IPR005337">
    <property type="entry name" value="RapZ-like"/>
</dbReference>
<dbReference type="PANTHER" id="PTHR30448:SF0">
    <property type="entry name" value="RNASE ADAPTER PROTEIN RAPZ"/>
    <property type="match status" value="1"/>
</dbReference>
<protein>
    <recommendedName>
        <fullName evidence="1">RapZ C-terminal domain-containing protein</fullName>
    </recommendedName>
</protein>
<organism evidence="2 3">
    <name type="scientific">Litorihabitans aurantiacus</name>
    <dbReference type="NCBI Taxonomy" id="1930061"/>
    <lineage>
        <taxon>Bacteria</taxon>
        <taxon>Bacillati</taxon>
        <taxon>Actinomycetota</taxon>
        <taxon>Actinomycetes</taxon>
        <taxon>Micrococcales</taxon>
        <taxon>Beutenbergiaceae</taxon>
        <taxon>Litorihabitans</taxon>
    </lineage>
</organism>
<feature type="domain" description="RapZ C-terminal" evidence="1">
    <location>
        <begin position="2"/>
        <end position="116"/>
    </location>
</feature>